<keyword evidence="2" id="KW-0804">Transcription</keyword>
<dbReference type="eggNOG" id="arCOG02274">
    <property type="taxonomic scope" value="Archaea"/>
</dbReference>
<dbReference type="AlphaFoldDB" id="E7QZZ2"/>
<reference evidence="6" key="3">
    <citation type="submission" date="2016-11" db="EMBL/GenBank/DDBJ databases">
        <authorList>
            <person name="Jaros S."/>
            <person name="Januszkiewicz K."/>
            <person name="Wedrychowicz H."/>
        </authorList>
    </citation>
    <scope>NUCLEOTIDE SEQUENCE [LARGE SCALE GENOMIC DNA]</scope>
    <source>
        <strain evidence="6">DX253</strain>
    </source>
</reference>
<evidence type="ECO:0000313" key="8">
    <source>
        <dbReference type="Proteomes" id="UP000184203"/>
    </source>
</evidence>
<sequence>MAVIAELTLQSKSFPLGDLLTTGTDIHIEFERVVPVGPRVVPVFWAWGDDLSDFETRVRDGSYVNDLTELDRVDDRVLYLMDWEIPDEAFLEGLQETNSIIRTAEGYDDEDWSFELLFPSYDDLSEFHNYSLENDVEYTLGRIYTLREVGKNRPPLSLTEEQREALLLALQRGYFSTPSRVTLDELATELDISQQALSERIRRGNESLLEQTLLGADDGNKHE</sequence>
<dbReference type="RefSeq" id="WP_007983572.1">
    <property type="nucleotide sequence ID" value="NZ_AEMG01000030.1"/>
</dbReference>
<proteinExistence type="predicted"/>
<dbReference type="SUPFAM" id="SSF88659">
    <property type="entry name" value="Sigma3 and sigma4 domains of RNA polymerase sigma factors"/>
    <property type="match status" value="1"/>
</dbReference>
<dbReference type="EMBL" id="AEMG01000030">
    <property type="protein sequence ID" value="EFW89886.1"/>
    <property type="molecule type" value="Genomic_DNA"/>
</dbReference>
<dbReference type="Pfam" id="PF04967">
    <property type="entry name" value="HTH_10"/>
    <property type="match status" value="1"/>
</dbReference>
<keyword evidence="8" id="KW-1185">Reference proteome</keyword>
<dbReference type="InterPro" id="IPR007050">
    <property type="entry name" value="HTH_bacterioopsin"/>
</dbReference>
<evidence type="ECO:0000313" key="5">
    <source>
        <dbReference type="EMBL" id="EFW89886.1"/>
    </source>
</evidence>
<dbReference type="OrthoDB" id="156233at2157"/>
<protein>
    <submittedName>
        <fullName evidence="5">Bacterio-opsin activator HTH domain protein</fullName>
    </submittedName>
    <submittedName>
        <fullName evidence="6">Predicted DNA binding protein, contains HTH domain</fullName>
    </submittedName>
</protein>
<dbReference type="Proteomes" id="UP000003751">
    <property type="component" value="Unassembled WGS sequence"/>
</dbReference>
<name>E7QZZ2_HALPU</name>
<dbReference type="EMBL" id="FRAN01000002">
    <property type="protein sequence ID" value="SHK57128.1"/>
    <property type="molecule type" value="Genomic_DNA"/>
</dbReference>
<dbReference type="Proteomes" id="UP000184203">
    <property type="component" value="Unassembled WGS sequence"/>
</dbReference>
<dbReference type="InterPro" id="IPR013324">
    <property type="entry name" value="RNA_pol_sigma_r3/r4-like"/>
</dbReference>
<evidence type="ECO:0000313" key="6">
    <source>
        <dbReference type="EMBL" id="SHK57128.1"/>
    </source>
</evidence>
<dbReference type="PATRIC" id="fig|797209.4.peg.4303"/>
<keyword evidence="1" id="KW-0805">Transcription regulation</keyword>
<evidence type="ECO:0000259" key="4">
    <source>
        <dbReference type="Pfam" id="PF15915"/>
    </source>
</evidence>
<reference evidence="8" key="2">
    <citation type="submission" date="2016-11" db="EMBL/GenBank/DDBJ databases">
        <authorList>
            <person name="Varghese N."/>
            <person name="Submissions S."/>
        </authorList>
    </citation>
    <scope>NUCLEOTIDE SEQUENCE [LARGE SCALE GENOMIC DNA]</scope>
    <source>
        <strain evidence="8">DX253</strain>
    </source>
</reference>
<evidence type="ECO:0000256" key="1">
    <source>
        <dbReference type="ARBA" id="ARBA00023015"/>
    </source>
</evidence>
<dbReference type="PANTHER" id="PTHR34236:SF1">
    <property type="entry name" value="DIMETHYL SULFOXIDE REDUCTASE TRANSCRIPTIONAL ACTIVATOR"/>
    <property type="match status" value="1"/>
</dbReference>
<organism evidence="5 7">
    <name type="scientific">Haladaptatus paucihalophilus DX253</name>
    <dbReference type="NCBI Taxonomy" id="797209"/>
    <lineage>
        <taxon>Archaea</taxon>
        <taxon>Methanobacteriati</taxon>
        <taxon>Methanobacteriota</taxon>
        <taxon>Stenosarchaea group</taxon>
        <taxon>Halobacteria</taxon>
        <taxon>Halobacteriales</taxon>
        <taxon>Haladaptataceae</taxon>
        <taxon>Haladaptatus</taxon>
    </lineage>
</organism>
<dbReference type="STRING" id="797209.GCA_000376445_01445"/>
<evidence type="ECO:0000259" key="3">
    <source>
        <dbReference type="Pfam" id="PF04967"/>
    </source>
</evidence>
<feature type="domain" description="HTH bat-type" evidence="3">
    <location>
        <begin position="158"/>
        <end position="209"/>
    </location>
</feature>
<dbReference type="Pfam" id="PF15915">
    <property type="entry name" value="BAT"/>
    <property type="match status" value="1"/>
</dbReference>
<gene>
    <name evidence="6" type="ORF">SAMN05444342_1714</name>
    <name evidence="5" type="ORF">ZOD2009_21932</name>
</gene>
<feature type="domain" description="Bacterioopsin transcriptional activator GAF and HTH associated" evidence="4">
    <location>
        <begin position="6"/>
        <end position="129"/>
    </location>
</feature>
<evidence type="ECO:0000256" key="2">
    <source>
        <dbReference type="ARBA" id="ARBA00023163"/>
    </source>
</evidence>
<evidence type="ECO:0000313" key="7">
    <source>
        <dbReference type="Proteomes" id="UP000003751"/>
    </source>
</evidence>
<accession>E7QZZ2</accession>
<dbReference type="InterPro" id="IPR031803">
    <property type="entry name" value="BAT_GAF/HTH-assoc"/>
</dbReference>
<dbReference type="PANTHER" id="PTHR34236">
    <property type="entry name" value="DIMETHYL SULFOXIDE REDUCTASE TRANSCRIPTIONAL ACTIVATOR"/>
    <property type="match status" value="1"/>
</dbReference>
<reference evidence="5 7" key="1">
    <citation type="journal article" date="2014" name="ISME J.">
        <title>Trehalose/2-sulfotrehalose biosynthesis and glycine-betaine uptake are widely spread mechanisms for osmoadaptation in the Halobacteriales.</title>
        <authorList>
            <person name="Youssef N.H."/>
            <person name="Savage-Ashlock K.N."/>
            <person name="McCully A.L."/>
            <person name="Luedtke B."/>
            <person name="Shaw E.I."/>
            <person name="Hoff W.D."/>
            <person name="Elshahed M.S."/>
        </authorList>
    </citation>
    <scope>NUCLEOTIDE SEQUENCE [LARGE SCALE GENOMIC DNA]</scope>
    <source>
        <strain evidence="5 7">DX253</strain>
    </source>
</reference>